<dbReference type="Proteomes" id="UP000887577">
    <property type="component" value="Unplaced"/>
</dbReference>
<evidence type="ECO:0000313" key="4">
    <source>
        <dbReference type="WBParaSite" id="PSU_v2.g7589.t1"/>
    </source>
</evidence>
<protein>
    <submittedName>
        <fullName evidence="4">Uncharacterized protein</fullName>
    </submittedName>
</protein>
<feature type="compositionally biased region" description="Basic and acidic residues" evidence="1">
    <location>
        <begin position="201"/>
        <end position="212"/>
    </location>
</feature>
<evidence type="ECO:0000256" key="2">
    <source>
        <dbReference type="SAM" id="Phobius"/>
    </source>
</evidence>
<feature type="compositionally biased region" description="Polar residues" evidence="1">
    <location>
        <begin position="95"/>
        <end position="106"/>
    </location>
</feature>
<keyword evidence="3" id="KW-1185">Reference proteome</keyword>
<keyword evidence="2" id="KW-1133">Transmembrane helix</keyword>
<feature type="transmembrane region" description="Helical" evidence="2">
    <location>
        <begin position="54"/>
        <end position="76"/>
    </location>
</feature>
<proteinExistence type="predicted"/>
<dbReference type="WBParaSite" id="PSU_v2.g7589.t1">
    <property type="protein sequence ID" value="PSU_v2.g7589.t1"/>
    <property type="gene ID" value="PSU_v2.g7589"/>
</dbReference>
<organism evidence="3 4">
    <name type="scientific">Panagrolaimus superbus</name>
    <dbReference type="NCBI Taxonomy" id="310955"/>
    <lineage>
        <taxon>Eukaryota</taxon>
        <taxon>Metazoa</taxon>
        <taxon>Ecdysozoa</taxon>
        <taxon>Nematoda</taxon>
        <taxon>Chromadorea</taxon>
        <taxon>Rhabditida</taxon>
        <taxon>Tylenchina</taxon>
        <taxon>Panagrolaimomorpha</taxon>
        <taxon>Panagrolaimoidea</taxon>
        <taxon>Panagrolaimidae</taxon>
        <taxon>Panagrolaimus</taxon>
    </lineage>
</organism>
<sequence>MSNKRIPNLFNFDENNPYFIDFMKKYAEQRESFKFIRMTEDIQHMSNYLNDIRICFIAITVTIYIVLLLWVVLFCIRRNRRNVNGGNRPRPRSQWDYQGENQNPGQTDDLVSVRSDGQVGMSAISTTPAPYTMGRNHRGPTPSFMRHGLQMNHAQQTTRLVADSNEGAPNDTVTTSATTSTTNGRNFDRTITSAGGGGGERSTRHKEAISDM</sequence>
<reference evidence="4" key="1">
    <citation type="submission" date="2022-11" db="UniProtKB">
        <authorList>
            <consortium name="WormBaseParasite"/>
        </authorList>
    </citation>
    <scope>IDENTIFICATION</scope>
</reference>
<evidence type="ECO:0000256" key="1">
    <source>
        <dbReference type="SAM" id="MobiDB-lite"/>
    </source>
</evidence>
<feature type="region of interest" description="Disordered" evidence="1">
    <location>
        <begin position="164"/>
        <end position="212"/>
    </location>
</feature>
<keyword evidence="2" id="KW-0812">Transmembrane</keyword>
<keyword evidence="2" id="KW-0472">Membrane</keyword>
<name>A0A914ZBG0_9BILA</name>
<accession>A0A914ZBG0</accession>
<evidence type="ECO:0000313" key="3">
    <source>
        <dbReference type="Proteomes" id="UP000887577"/>
    </source>
</evidence>
<feature type="compositionally biased region" description="Low complexity" evidence="1">
    <location>
        <begin position="172"/>
        <end position="182"/>
    </location>
</feature>
<feature type="region of interest" description="Disordered" evidence="1">
    <location>
        <begin position="82"/>
        <end position="112"/>
    </location>
</feature>
<feature type="compositionally biased region" description="Polar residues" evidence="1">
    <location>
        <begin position="183"/>
        <end position="193"/>
    </location>
</feature>
<dbReference type="AlphaFoldDB" id="A0A914ZBG0"/>